<proteinExistence type="predicted"/>
<dbReference type="RefSeq" id="WP_088552918.1">
    <property type="nucleotide sequence ID" value="NZ_BDGJ01000016.1"/>
</dbReference>
<reference evidence="3" key="1">
    <citation type="journal article" date="2017" name="Appl. Environ. Microbiol.">
        <title>Genomic analysis of Calderihabitans maritimus KKC1, a thermophilic hydrogenogenic carboxydotrophic bacterium isolated from marine sediment.</title>
        <authorList>
            <person name="Omae K."/>
            <person name="Yoneda Y."/>
            <person name="Fukuyama Y."/>
            <person name="Yoshida T."/>
            <person name="Sako Y."/>
        </authorList>
    </citation>
    <scope>NUCLEOTIDE SEQUENCE [LARGE SCALE GENOMIC DNA]</scope>
    <source>
        <strain evidence="3">KKC1</strain>
    </source>
</reference>
<accession>A0A1Z5HPD6</accession>
<dbReference type="EMBL" id="BDGJ01000016">
    <property type="protein sequence ID" value="GAW91374.1"/>
    <property type="molecule type" value="Genomic_DNA"/>
</dbReference>
<dbReference type="AlphaFoldDB" id="A0A1Z5HPD6"/>
<protein>
    <submittedName>
        <fullName evidence="2">Uncharacterized protein</fullName>
    </submittedName>
</protein>
<sequence length="263" mass="31082">MERKSVCKGVKLVVGLLLLLGLVACSNNTSGNDVVAVVNGREITLQEIRQEIREREVSLQMSRRVQQLSGEDEENNSFNPQDYIEQYIRNIGLDPSSLTEDEKRYFRRMRRSMAPLDENQAFNLLLRREVLYQEAKRQGFDVSLEEARKLLEEVDEMSEKSYKREGSWEKVLELEKEAWQALGYRSREEWKESRIPRIARSVAIKRLKENFASKLGERYPEVRGFEFEVLRENAWEDYTEKLIRRANIKIKRDGFEITFYGKE</sequence>
<evidence type="ECO:0000313" key="2">
    <source>
        <dbReference type="EMBL" id="GAW91374.1"/>
    </source>
</evidence>
<dbReference type="Proteomes" id="UP000197032">
    <property type="component" value="Unassembled WGS sequence"/>
</dbReference>
<dbReference type="OrthoDB" id="1729754at2"/>
<comment type="caution">
    <text evidence="2">The sequence shown here is derived from an EMBL/GenBank/DDBJ whole genome shotgun (WGS) entry which is preliminary data.</text>
</comment>
<feature type="signal peptide" evidence="1">
    <location>
        <begin position="1"/>
        <end position="26"/>
    </location>
</feature>
<name>A0A1Z5HPD6_9FIRM</name>
<organism evidence="2 3">
    <name type="scientific">Calderihabitans maritimus</name>
    <dbReference type="NCBI Taxonomy" id="1246530"/>
    <lineage>
        <taxon>Bacteria</taxon>
        <taxon>Bacillati</taxon>
        <taxon>Bacillota</taxon>
        <taxon>Clostridia</taxon>
        <taxon>Neomoorellales</taxon>
        <taxon>Calderihabitantaceae</taxon>
        <taxon>Calderihabitans</taxon>
    </lineage>
</organism>
<gene>
    <name evidence="2" type="ORF">KKC1_05360</name>
</gene>
<evidence type="ECO:0000256" key="1">
    <source>
        <dbReference type="SAM" id="SignalP"/>
    </source>
</evidence>
<keyword evidence="1" id="KW-0732">Signal</keyword>
<evidence type="ECO:0000313" key="3">
    <source>
        <dbReference type="Proteomes" id="UP000197032"/>
    </source>
</evidence>
<feature type="chain" id="PRO_5038748962" evidence="1">
    <location>
        <begin position="27"/>
        <end position="263"/>
    </location>
</feature>
<dbReference type="PROSITE" id="PS51257">
    <property type="entry name" value="PROKAR_LIPOPROTEIN"/>
    <property type="match status" value="1"/>
</dbReference>
<keyword evidence="3" id="KW-1185">Reference proteome</keyword>